<dbReference type="Gene3D" id="3.40.1350.100">
    <property type="match status" value="1"/>
</dbReference>
<dbReference type="AlphaFoldDB" id="A0A679CAR6"/>
<organism evidence="4">
    <name type="scientific">Cryptomonas sp. SAG 977-2f</name>
    <dbReference type="NCBI Taxonomy" id="279061"/>
    <lineage>
        <taxon>Eukaryota</taxon>
        <taxon>Cryptophyceae</taxon>
        <taxon>Cryptomonadales</taxon>
        <taxon>Cryptomonadaceae</taxon>
        <taxon>Cryptomonas</taxon>
    </lineage>
</organism>
<keyword evidence="2" id="KW-0150">Chloroplast</keyword>
<dbReference type="InterPro" id="IPR007378">
    <property type="entry name" value="Tic22-like"/>
</dbReference>
<gene>
    <name evidence="4" type="ORF">CrySAG9772f_p110</name>
</gene>
<dbReference type="PANTHER" id="PTHR33926">
    <property type="entry name" value="PROTEIN TIC 22, CHLOROPLASTIC"/>
    <property type="match status" value="1"/>
</dbReference>
<accession>A0A679CAR6</accession>
<dbReference type="EMBL" id="LC484194">
    <property type="protein sequence ID" value="BBK20605.1"/>
    <property type="molecule type" value="Genomic_DNA"/>
</dbReference>
<evidence type="ECO:0000256" key="1">
    <source>
        <dbReference type="ARBA" id="ARBA00004229"/>
    </source>
</evidence>
<name>A0A679CAR6_9CRYP</name>
<proteinExistence type="predicted"/>
<sequence>MNNINLQEMNEPVTNLIHKLSSGGDIQVTLNSEMDTVLLKTPKNKISQSLHVNLQETNNNFPKIKNFFNLLSNRRTPGFPTYNQKFLIEKLKSVPVYAVVNGNNELVIASPRGKQAYNSLHWVIEKYKELFLWSNDKGPVSVSLFFFNKEDAETYLHEVCKKEPKESEILGLKVSKIGLDVFYKLNRTSPPKIQIKLVADLGEIDKVITQYVNKASYDIHPKQRYSKNWFQGTPIYLLRLTTSSKKNFLISYRFKNNSEKTIIFFSKKDAIRAWKMYSSHLKKDELHNEPRLEIYNLESLLNDLEVTELHGLLDNYLVAPYEAYKEIRGSNGVKENASYTLLETYWFKAKIQYSHLKRFYKGLLWLLTSDTLPSEENSW</sequence>
<dbReference type="GO" id="GO:0015031">
    <property type="term" value="P:protein transport"/>
    <property type="evidence" value="ECO:0007669"/>
    <property type="project" value="InterPro"/>
</dbReference>
<geneLocation type="plastid" evidence="4"/>
<dbReference type="GO" id="GO:0009507">
    <property type="term" value="C:chloroplast"/>
    <property type="evidence" value="ECO:0007669"/>
    <property type="project" value="UniProtKB-SubCell"/>
</dbReference>
<dbReference type="Pfam" id="PF04278">
    <property type="entry name" value="Tic22"/>
    <property type="match status" value="1"/>
</dbReference>
<keyword evidence="3 4" id="KW-0934">Plastid</keyword>
<reference evidence="4" key="1">
    <citation type="journal article" date="2020" name="Genome Biol. Evol.">
        <title>Comparative plastid genomics of Cryptomonas species reveals fine-scale genomic responses to loss of photosynthesis.</title>
        <authorList>
            <person name="Tanifuji G."/>
            <person name="Kamikawa R."/>
            <person name="Moore C.E."/>
            <person name="Mills T."/>
            <person name="Onodera N.T."/>
            <person name="Kashiyama Y."/>
            <person name="Archibald J.M."/>
            <person name="Inagaki Y."/>
            <person name="Hashimoto T."/>
        </authorList>
    </citation>
    <scope>NUCLEOTIDE SEQUENCE</scope>
    <source>
        <strain evidence="4">SAG977-2f</strain>
    </source>
</reference>
<evidence type="ECO:0000313" key="4">
    <source>
        <dbReference type="EMBL" id="BBK20605.1"/>
    </source>
</evidence>
<evidence type="ECO:0000256" key="3">
    <source>
        <dbReference type="ARBA" id="ARBA00022640"/>
    </source>
</evidence>
<comment type="subcellular location">
    <subcellularLocation>
        <location evidence="1">Plastid</location>
        <location evidence="1">Chloroplast</location>
    </subcellularLocation>
</comment>
<evidence type="ECO:0000256" key="2">
    <source>
        <dbReference type="ARBA" id="ARBA00022528"/>
    </source>
</evidence>
<protein>
    <submittedName>
        <fullName evidence="4">Uncharacterized protein</fullName>
    </submittedName>
</protein>
<dbReference type="PANTHER" id="PTHR33926:SF4">
    <property type="entry name" value="PROTEIN TIC 22, CHLOROPLASTIC"/>
    <property type="match status" value="1"/>
</dbReference>